<evidence type="ECO:0008006" key="3">
    <source>
        <dbReference type="Google" id="ProtNLM"/>
    </source>
</evidence>
<evidence type="ECO:0000313" key="2">
    <source>
        <dbReference type="Proteomes" id="UP001604267"/>
    </source>
</evidence>
<gene>
    <name evidence="1" type="ORF">ACGFZB_11855</name>
</gene>
<keyword evidence="2" id="KW-1185">Reference proteome</keyword>
<dbReference type="RefSeq" id="WP_392817386.1">
    <property type="nucleotide sequence ID" value="NZ_JBICYV010000005.1"/>
</dbReference>
<name>A0ABW7B5Z3_9ACTN</name>
<dbReference type="SUPFAM" id="SSF53955">
    <property type="entry name" value="Lysozyme-like"/>
    <property type="match status" value="1"/>
</dbReference>
<comment type="caution">
    <text evidence="1">The sequence shown here is derived from an EMBL/GenBank/DDBJ whole genome shotgun (WGS) entry which is preliminary data.</text>
</comment>
<reference evidence="1 2" key="1">
    <citation type="submission" date="2024-10" db="EMBL/GenBank/DDBJ databases">
        <title>The Natural Products Discovery Center: Release of the First 8490 Sequenced Strains for Exploring Actinobacteria Biosynthetic Diversity.</title>
        <authorList>
            <person name="Kalkreuter E."/>
            <person name="Kautsar S.A."/>
            <person name="Yang D."/>
            <person name="Bader C.D."/>
            <person name="Teijaro C.N."/>
            <person name="Fluegel L."/>
            <person name="Davis C.M."/>
            <person name="Simpson J.R."/>
            <person name="Lauterbach L."/>
            <person name="Steele A.D."/>
            <person name="Gui C."/>
            <person name="Meng S."/>
            <person name="Li G."/>
            <person name="Viehrig K."/>
            <person name="Ye F."/>
            <person name="Su P."/>
            <person name="Kiefer A.F."/>
            <person name="Nichols A."/>
            <person name="Cepeda A.J."/>
            <person name="Yan W."/>
            <person name="Fan B."/>
            <person name="Jiang Y."/>
            <person name="Adhikari A."/>
            <person name="Zheng C.-J."/>
            <person name="Schuster L."/>
            <person name="Cowan T.M."/>
            <person name="Smanski M.J."/>
            <person name="Chevrette M.G."/>
            <person name="De Carvalho L.P.S."/>
            <person name="Shen B."/>
        </authorList>
    </citation>
    <scope>NUCLEOTIDE SEQUENCE [LARGE SCALE GENOMIC DNA]</scope>
    <source>
        <strain evidence="1 2">NPDC048320</strain>
    </source>
</reference>
<dbReference type="Gene3D" id="1.10.530.10">
    <property type="match status" value="1"/>
</dbReference>
<dbReference type="Proteomes" id="UP001604267">
    <property type="component" value="Unassembled WGS sequence"/>
</dbReference>
<proteinExistence type="predicted"/>
<accession>A0ABW7B5Z3</accession>
<organism evidence="1 2">
    <name type="scientific">Streptomyces cinerochromogenes</name>
    <dbReference type="NCBI Taxonomy" id="66422"/>
    <lineage>
        <taxon>Bacteria</taxon>
        <taxon>Bacillati</taxon>
        <taxon>Actinomycetota</taxon>
        <taxon>Actinomycetes</taxon>
        <taxon>Kitasatosporales</taxon>
        <taxon>Streptomycetaceae</taxon>
        <taxon>Streptomyces</taxon>
    </lineage>
</organism>
<dbReference type="EMBL" id="JBICYV010000005">
    <property type="protein sequence ID" value="MFG3011135.1"/>
    <property type="molecule type" value="Genomic_DNA"/>
</dbReference>
<protein>
    <recommendedName>
        <fullName evidence="3">Transglycosylase SLT domain-containing protein</fullName>
    </recommendedName>
</protein>
<dbReference type="InterPro" id="IPR023346">
    <property type="entry name" value="Lysozyme-like_dom_sf"/>
</dbReference>
<evidence type="ECO:0000313" key="1">
    <source>
        <dbReference type="EMBL" id="MFG3011135.1"/>
    </source>
</evidence>
<sequence length="463" mass="51310">MSSGISHRKDVEFLESCSPPLVERNAEEFKRLHDMLMAVDPSAERAEKHTQWKSEGSQHYEARLTEARKLITQLAEGYNRAASALSDYALALEVARGHYSNGKANEEALAKLIHTKGTAITREAQEAEPMRQWEDMRATTGVMDFFAELTMDVDDIRDDANRLHDAAGGDFHLAKTTEHEARELCVHQLKQAYDLLPDFRMGFIQRVDIVSAIAELQREASEASTNPLTRLPGSGPKQDYYATAGGDIVSPTLRDIRLQVANLPGAKDSYWNPPSNAQERADWISANKEIIKAAAHNSGLPPDMVAGIAWQEIGGQPGILDDITDTIREQADSPLSPIAPESLPWRLGGDPDNTSMGPIAIQVRRGAEVLGYDPDDLTDQQRNMVEESLQDPAQNIFIASEYLAQLKAESEFANVPAEEMTAAQYQELASRYNGGPYWRAEDAQAYGRGFMNNLDDARSALRR</sequence>